<evidence type="ECO:0000256" key="6">
    <source>
        <dbReference type="SAM" id="Phobius"/>
    </source>
</evidence>
<evidence type="ECO:0000256" key="2">
    <source>
        <dbReference type="ARBA" id="ARBA00008974"/>
    </source>
</evidence>
<protein>
    <submittedName>
        <fullName evidence="7">Cytosine permease</fullName>
    </submittedName>
</protein>
<dbReference type="EMBL" id="CP079981">
    <property type="protein sequence ID" value="QYA42884.1"/>
    <property type="molecule type" value="Genomic_DNA"/>
</dbReference>
<feature type="transmembrane region" description="Helical" evidence="6">
    <location>
        <begin position="401"/>
        <end position="419"/>
    </location>
</feature>
<evidence type="ECO:0000256" key="4">
    <source>
        <dbReference type="ARBA" id="ARBA00022989"/>
    </source>
</evidence>
<feature type="transmembrane region" description="Helical" evidence="6">
    <location>
        <begin position="319"/>
        <end position="338"/>
    </location>
</feature>
<keyword evidence="3 6" id="KW-0812">Transmembrane</keyword>
<keyword evidence="4 6" id="KW-1133">Transmembrane helix</keyword>
<feature type="transmembrane region" description="Helical" evidence="6">
    <location>
        <begin position="208"/>
        <end position="229"/>
    </location>
</feature>
<feature type="transmembrane region" description="Helical" evidence="6">
    <location>
        <begin position="141"/>
        <end position="161"/>
    </location>
</feature>
<organism evidence="7 8">
    <name type="scientific">Macrococcoides bohemicum</name>
    <dbReference type="NCBI Taxonomy" id="1903056"/>
    <lineage>
        <taxon>Bacteria</taxon>
        <taxon>Bacillati</taxon>
        <taxon>Bacillota</taxon>
        <taxon>Bacilli</taxon>
        <taxon>Bacillales</taxon>
        <taxon>Staphylococcaceae</taxon>
        <taxon>Macrococcoides</taxon>
    </lineage>
</organism>
<accession>A0AAJ4TX61</accession>
<dbReference type="PANTHER" id="PTHR30569">
    <property type="entry name" value="CYTOSINE TRANSPORTER CODB"/>
    <property type="match status" value="1"/>
</dbReference>
<feature type="transmembrane region" description="Helical" evidence="6">
    <location>
        <begin position="277"/>
        <end position="298"/>
    </location>
</feature>
<evidence type="ECO:0000313" key="8">
    <source>
        <dbReference type="Proteomes" id="UP000826802"/>
    </source>
</evidence>
<dbReference type="PANTHER" id="PTHR30569:SF0">
    <property type="entry name" value="CYTOSINE PERMEASE"/>
    <property type="match status" value="1"/>
</dbReference>
<proteinExistence type="inferred from homology"/>
<dbReference type="InterPro" id="IPR001248">
    <property type="entry name" value="Pur-cyt_permease"/>
</dbReference>
<sequence length="437" mass="47922">MSKEHSDGININDNPLESVPLNERQHWTTPAVIFGGLEFTIPVLMVGASLIGSFSIMETTLIVVFSMIIVQWFGNTVSGYMGAKTGLPSSVIAKNSFGDMQARLIAGGTIFIASLGWWALQTAVAGNALAAMLGVDYKTQWGTWALITIIAGLFFAIPSIIGYQSMKWTDYLAVPAGLILIAGGIYYALNNTGIDVITEWQPERKMSILAAISLVIGVNVSQWVISADYTRYAKPTWKDNILIPLGIVSVGIPLFIVGAVMSVGIGEADIVNVMMGLGFPIWGFLILWFATWTSQLVNNYSMGLAFSNILNVNSNKGRMILTLLGTVIAIIVALMGILKYFEDFLYLTALVYPAIAGVMFADFFFMRNQTWRQIDNWNYIATIALLIGILIGYITQYTYNFGLPAVQSLVAAFIVYFVLMKIKARVKPDAFTPNGWK</sequence>
<feature type="transmembrane region" description="Helical" evidence="6">
    <location>
        <begin position="344"/>
        <end position="365"/>
    </location>
</feature>
<reference evidence="7 8" key="1">
    <citation type="submission" date="2021-07" db="EMBL/GenBank/DDBJ databases">
        <title>Prevalence and characterization of methicillin-resistant Macrococcus spp. in food producing animals and meat in Switzerland in 2019.</title>
        <authorList>
            <person name="Keller J.E."/>
            <person name="Schwendener S."/>
            <person name="Neuenschwander J."/>
            <person name="Overesch G."/>
            <person name="Perreten V."/>
        </authorList>
    </citation>
    <scope>NUCLEOTIDE SEQUENCE [LARGE SCALE GENOMIC DNA]</scope>
    <source>
        <strain evidence="7 8">19Msa0936</strain>
    </source>
</reference>
<evidence type="ECO:0000313" key="7">
    <source>
        <dbReference type="EMBL" id="QYA42884.1"/>
    </source>
</evidence>
<gene>
    <name evidence="7" type="ORF">KYI11_02855</name>
</gene>
<keyword evidence="5 6" id="KW-0472">Membrane</keyword>
<name>A0AAJ4TX61_9STAP</name>
<dbReference type="Proteomes" id="UP000826802">
    <property type="component" value="Chromosome"/>
</dbReference>
<dbReference type="AlphaFoldDB" id="A0AAJ4TX61"/>
<evidence type="ECO:0000256" key="3">
    <source>
        <dbReference type="ARBA" id="ARBA00022692"/>
    </source>
</evidence>
<dbReference type="Pfam" id="PF02133">
    <property type="entry name" value="Transp_cyt_pur"/>
    <property type="match status" value="1"/>
</dbReference>
<evidence type="ECO:0000256" key="5">
    <source>
        <dbReference type="ARBA" id="ARBA00023136"/>
    </source>
</evidence>
<keyword evidence="8" id="KW-1185">Reference proteome</keyword>
<feature type="transmembrane region" description="Helical" evidence="6">
    <location>
        <begin position="241"/>
        <end position="265"/>
    </location>
</feature>
<comment type="similarity">
    <text evidence="2">Belongs to the purine-cytosine permease (2.A.39) family.</text>
</comment>
<dbReference type="GO" id="GO:0005886">
    <property type="term" value="C:plasma membrane"/>
    <property type="evidence" value="ECO:0007669"/>
    <property type="project" value="TreeGrafter"/>
</dbReference>
<dbReference type="RefSeq" id="WP_219503647.1">
    <property type="nucleotide sequence ID" value="NZ_CP079981.1"/>
</dbReference>
<feature type="transmembrane region" description="Helical" evidence="6">
    <location>
        <begin position="377"/>
        <end position="395"/>
    </location>
</feature>
<comment type="subcellular location">
    <subcellularLocation>
        <location evidence="1">Membrane</location>
        <topology evidence="1">Multi-pass membrane protein</topology>
    </subcellularLocation>
</comment>
<dbReference type="GO" id="GO:0015209">
    <property type="term" value="F:cytosine transmembrane transporter activity"/>
    <property type="evidence" value="ECO:0007669"/>
    <property type="project" value="InterPro"/>
</dbReference>
<evidence type="ECO:0000256" key="1">
    <source>
        <dbReference type="ARBA" id="ARBA00004141"/>
    </source>
</evidence>
<feature type="transmembrane region" description="Helical" evidence="6">
    <location>
        <begin position="62"/>
        <end position="83"/>
    </location>
</feature>
<feature type="transmembrane region" description="Helical" evidence="6">
    <location>
        <begin position="31"/>
        <end position="56"/>
    </location>
</feature>
<feature type="transmembrane region" description="Helical" evidence="6">
    <location>
        <begin position="168"/>
        <end position="188"/>
    </location>
</feature>
<dbReference type="InterPro" id="IPR030191">
    <property type="entry name" value="CodB"/>
</dbReference>
<feature type="transmembrane region" description="Helical" evidence="6">
    <location>
        <begin position="104"/>
        <end position="121"/>
    </location>
</feature>